<sequence>MFVSVTSKLFLAIVMSSIFEPHGNMAFGATVLTEDTESGFAVNSSTNGNPDECVCNVHVPTTIQCTRVTNSATTALIAHLQEQISELTAQVSNHVVLYRAQTERLDSLSATVLTTLDTLGRIEAGTLIVSRPEIVQIREELNDIEAVLLTLRQNNASLAAITQIQAEILNVTTLLDELEIQENADTSDLLRQIEGLKARLQECRDSEVTTALYDLWDQEGKQVNSRHLEPIFIEFSCLDTCSELVAVSLPYTVSGLRPTYGSWFRDPLENRRRVFSYEMPNGRYAQTLNAYRSLKDFHDNRDVTTVSFRPDYSQGTGLVAYNGSLYYNIWNSGNLGRFDVRVNRKLVTKSLPGASYSSEYPYRSGAYSDIDILVDESGLWAVYSSSAANGFILISKLDPDTLDVVQTWQTNYPKNAAGNCFIVCEVLYCTNGFDSHINRINYKYDTKTEAEDFLEIPFDNKFLKTYSLNYNPYDQKLYGWDNGHQMIYDLVFRSHTEEEETQI</sequence>
<comment type="caution">
    <text evidence="3">Lacks conserved residue(s) required for the propagation of feature annotation.</text>
</comment>
<comment type="caution">
    <text evidence="7">The sequence shown here is derived from an EMBL/GenBank/DDBJ whole genome shotgun (WGS) entry which is preliminary data.</text>
</comment>
<proteinExistence type="predicted"/>
<gene>
    <name evidence="7" type="ORF">HOLleu_12451</name>
</gene>
<dbReference type="OrthoDB" id="8626508at2759"/>
<evidence type="ECO:0000256" key="2">
    <source>
        <dbReference type="ARBA" id="ARBA00022525"/>
    </source>
</evidence>
<name>A0A9Q1CBD6_HOLLE</name>
<evidence type="ECO:0000256" key="1">
    <source>
        <dbReference type="ARBA" id="ARBA00004613"/>
    </source>
</evidence>
<accession>A0A9Q1CBD6</accession>
<dbReference type="InterPro" id="IPR003112">
    <property type="entry name" value="Olfac-like_dom"/>
</dbReference>
<dbReference type="SMART" id="SM00284">
    <property type="entry name" value="OLF"/>
    <property type="match status" value="1"/>
</dbReference>
<dbReference type="AlphaFoldDB" id="A0A9Q1CBD6"/>
<evidence type="ECO:0000256" key="4">
    <source>
        <dbReference type="SAM" id="Coils"/>
    </source>
</evidence>
<feature type="coiled-coil region" evidence="4">
    <location>
        <begin position="134"/>
        <end position="181"/>
    </location>
</feature>
<reference evidence="7" key="1">
    <citation type="submission" date="2021-10" db="EMBL/GenBank/DDBJ databases">
        <title>Tropical sea cucumber genome reveals ecological adaptation and Cuvierian tubules defense mechanism.</title>
        <authorList>
            <person name="Chen T."/>
        </authorList>
    </citation>
    <scope>NUCLEOTIDE SEQUENCE</scope>
    <source>
        <strain evidence="7">Nanhai2018</strain>
        <tissue evidence="7">Muscle</tissue>
    </source>
</reference>
<feature type="signal peptide" evidence="5">
    <location>
        <begin position="1"/>
        <end position="16"/>
    </location>
</feature>
<evidence type="ECO:0000313" key="8">
    <source>
        <dbReference type="Proteomes" id="UP001152320"/>
    </source>
</evidence>
<dbReference type="PANTHER" id="PTHR23192:SF87">
    <property type="entry name" value="AMASSIN-3"/>
    <property type="match status" value="1"/>
</dbReference>
<dbReference type="Proteomes" id="UP001152320">
    <property type="component" value="Chromosome 5"/>
</dbReference>
<dbReference type="PROSITE" id="PS51132">
    <property type="entry name" value="OLF"/>
    <property type="match status" value="1"/>
</dbReference>
<dbReference type="EMBL" id="JAIZAY010000005">
    <property type="protein sequence ID" value="KAJ8041589.1"/>
    <property type="molecule type" value="Genomic_DNA"/>
</dbReference>
<feature type="chain" id="PRO_5040173012" evidence="5">
    <location>
        <begin position="17"/>
        <end position="503"/>
    </location>
</feature>
<protein>
    <submittedName>
        <fullName evidence="7">Noelin</fullName>
    </submittedName>
</protein>
<evidence type="ECO:0000256" key="5">
    <source>
        <dbReference type="SAM" id="SignalP"/>
    </source>
</evidence>
<dbReference type="GO" id="GO:0005615">
    <property type="term" value="C:extracellular space"/>
    <property type="evidence" value="ECO:0007669"/>
    <property type="project" value="TreeGrafter"/>
</dbReference>
<organism evidence="7 8">
    <name type="scientific">Holothuria leucospilota</name>
    <name type="common">Black long sea cucumber</name>
    <name type="synonym">Mertensiothuria leucospilota</name>
    <dbReference type="NCBI Taxonomy" id="206669"/>
    <lineage>
        <taxon>Eukaryota</taxon>
        <taxon>Metazoa</taxon>
        <taxon>Echinodermata</taxon>
        <taxon>Eleutherozoa</taxon>
        <taxon>Echinozoa</taxon>
        <taxon>Holothuroidea</taxon>
        <taxon>Aspidochirotacea</taxon>
        <taxon>Aspidochirotida</taxon>
        <taxon>Holothuriidae</taxon>
        <taxon>Holothuria</taxon>
    </lineage>
</organism>
<evidence type="ECO:0000256" key="3">
    <source>
        <dbReference type="PROSITE-ProRule" id="PRU00446"/>
    </source>
</evidence>
<feature type="domain" description="Olfactomedin-like" evidence="6">
    <location>
        <begin position="240"/>
        <end position="494"/>
    </location>
</feature>
<keyword evidence="4" id="KW-0175">Coiled coil</keyword>
<keyword evidence="2" id="KW-0964">Secreted</keyword>
<dbReference type="GO" id="GO:0007165">
    <property type="term" value="P:signal transduction"/>
    <property type="evidence" value="ECO:0007669"/>
    <property type="project" value="TreeGrafter"/>
</dbReference>
<dbReference type="InterPro" id="IPR050605">
    <property type="entry name" value="Olfactomedin-like_domain"/>
</dbReference>
<dbReference type="Pfam" id="PF02191">
    <property type="entry name" value="OLF"/>
    <property type="match status" value="1"/>
</dbReference>
<dbReference type="PANTHER" id="PTHR23192">
    <property type="entry name" value="OLFACTOMEDIN-RELATED"/>
    <property type="match status" value="1"/>
</dbReference>
<evidence type="ECO:0000259" key="6">
    <source>
        <dbReference type="PROSITE" id="PS51132"/>
    </source>
</evidence>
<keyword evidence="5" id="KW-0732">Signal</keyword>
<evidence type="ECO:0000313" key="7">
    <source>
        <dbReference type="EMBL" id="KAJ8041589.1"/>
    </source>
</evidence>
<comment type="subcellular location">
    <subcellularLocation>
        <location evidence="1">Secreted</location>
    </subcellularLocation>
</comment>
<keyword evidence="8" id="KW-1185">Reference proteome</keyword>